<sequence length="90" mass="9954">MDPDSAAQPTCLLGAAKLLVTNEPVDLVSTTDQLVKVYLYKLVAINLLVIIVIKNAKSLRWHIITTVVPTGEVEELTKKITFLDHIKAEK</sequence>
<gene>
    <name evidence="2" type="ORF">HPG69_016196</name>
</gene>
<name>A0A7J7FHV9_DICBM</name>
<keyword evidence="1" id="KW-1133">Transmembrane helix</keyword>
<dbReference type="EMBL" id="JACDTQ010000575">
    <property type="protein sequence ID" value="KAF5927557.1"/>
    <property type="molecule type" value="Genomic_DNA"/>
</dbReference>
<organism evidence="2 3">
    <name type="scientific">Diceros bicornis minor</name>
    <name type="common">South-central black rhinoceros</name>
    <dbReference type="NCBI Taxonomy" id="77932"/>
    <lineage>
        <taxon>Eukaryota</taxon>
        <taxon>Metazoa</taxon>
        <taxon>Chordata</taxon>
        <taxon>Craniata</taxon>
        <taxon>Vertebrata</taxon>
        <taxon>Euteleostomi</taxon>
        <taxon>Mammalia</taxon>
        <taxon>Eutheria</taxon>
        <taxon>Laurasiatheria</taxon>
        <taxon>Perissodactyla</taxon>
        <taxon>Rhinocerotidae</taxon>
        <taxon>Diceros</taxon>
    </lineage>
</organism>
<dbReference type="Proteomes" id="UP000551758">
    <property type="component" value="Unassembled WGS sequence"/>
</dbReference>
<feature type="transmembrane region" description="Helical" evidence="1">
    <location>
        <begin position="37"/>
        <end position="53"/>
    </location>
</feature>
<evidence type="ECO:0000256" key="1">
    <source>
        <dbReference type="SAM" id="Phobius"/>
    </source>
</evidence>
<reference evidence="2 3" key="1">
    <citation type="journal article" date="2020" name="Mol. Biol. Evol.">
        <title>Interspecific Gene Flow and the Evolution of Specialization in Black and White Rhinoceros.</title>
        <authorList>
            <person name="Moodley Y."/>
            <person name="Westbury M.V."/>
            <person name="Russo I.M."/>
            <person name="Gopalakrishnan S."/>
            <person name="Rakotoarivelo A."/>
            <person name="Olsen R.A."/>
            <person name="Prost S."/>
            <person name="Tunstall T."/>
            <person name="Ryder O.A."/>
            <person name="Dalen L."/>
            <person name="Bruford M.W."/>
        </authorList>
    </citation>
    <scope>NUCLEOTIDE SEQUENCE [LARGE SCALE GENOMIC DNA]</scope>
    <source>
        <strain evidence="2">SBR-YM</strain>
        <tissue evidence="2">Skin</tissue>
    </source>
</reference>
<protein>
    <submittedName>
        <fullName evidence="2">Uncharacterized protein</fullName>
    </submittedName>
</protein>
<proteinExistence type="predicted"/>
<accession>A0A7J7FHV9</accession>
<comment type="caution">
    <text evidence="2">The sequence shown here is derived from an EMBL/GenBank/DDBJ whole genome shotgun (WGS) entry which is preliminary data.</text>
</comment>
<dbReference type="AlphaFoldDB" id="A0A7J7FHV9"/>
<evidence type="ECO:0000313" key="3">
    <source>
        <dbReference type="Proteomes" id="UP000551758"/>
    </source>
</evidence>
<evidence type="ECO:0000313" key="2">
    <source>
        <dbReference type="EMBL" id="KAF5927557.1"/>
    </source>
</evidence>
<keyword evidence="1" id="KW-0812">Transmembrane</keyword>
<keyword evidence="1" id="KW-0472">Membrane</keyword>
<keyword evidence="3" id="KW-1185">Reference proteome</keyword>